<dbReference type="eggNOG" id="ENOG502Z8NC">
    <property type="taxonomic scope" value="Bacteria"/>
</dbReference>
<dbReference type="KEGG" id="smen:SAMEA4412692_0673"/>
<name>A0A239SQ15_9STRE</name>
<dbReference type="Proteomes" id="UP000215185">
    <property type="component" value="Chromosome 1"/>
</dbReference>
<dbReference type="AlphaFoldDB" id="A0A239SQ15"/>
<reference evidence="1 2" key="1">
    <citation type="submission" date="2017-06" db="EMBL/GenBank/DDBJ databases">
        <authorList>
            <consortium name="Pathogen Informatics"/>
        </authorList>
    </citation>
    <scope>NUCLEOTIDE SEQUENCE [LARGE SCALE GENOMIC DNA]</scope>
    <source>
        <strain evidence="1 2">NCTC13788</strain>
    </source>
</reference>
<proteinExistence type="predicted"/>
<evidence type="ECO:0000313" key="2">
    <source>
        <dbReference type="Proteomes" id="UP000215185"/>
    </source>
</evidence>
<organism evidence="1 2">
    <name type="scientific">Streptococcus merionis</name>
    <dbReference type="NCBI Taxonomy" id="400065"/>
    <lineage>
        <taxon>Bacteria</taxon>
        <taxon>Bacillati</taxon>
        <taxon>Bacillota</taxon>
        <taxon>Bacilli</taxon>
        <taxon>Lactobacillales</taxon>
        <taxon>Streptococcaceae</taxon>
        <taxon>Streptococcus</taxon>
    </lineage>
</organism>
<dbReference type="EMBL" id="LT906439">
    <property type="protein sequence ID" value="SNU87497.1"/>
    <property type="molecule type" value="Genomic_DNA"/>
</dbReference>
<dbReference type="STRING" id="1123308.GCA_000380085_00017"/>
<dbReference type="RefSeq" id="WP_018372570.1">
    <property type="nucleotide sequence ID" value="NZ_LT906439.1"/>
</dbReference>
<evidence type="ECO:0000313" key="1">
    <source>
        <dbReference type="EMBL" id="SNU87497.1"/>
    </source>
</evidence>
<gene>
    <name evidence="1" type="ORF">SAMEA4412692_00673</name>
</gene>
<protein>
    <submittedName>
        <fullName evidence="1">Uncharacterized protein</fullName>
    </submittedName>
</protein>
<accession>A0A239SQ15</accession>
<dbReference type="OrthoDB" id="2354703at2"/>
<keyword evidence="2" id="KW-1185">Reference proteome</keyword>
<sequence length="245" mass="29489">MKSIFAYESSQELETIKPLVEELLAQSEAYKAYLVQNFQLIDPAQAVIWTRAEQAMTVFAQQPIPAYNNGIRIVMTPDIVEWRTFFEEMLSPYPDIPDLVRNYYQNLPEHHIQQVFFHELTHDCDVFESDYESSRDDLWFEEGMCEYLSRRYLLSDEAFEQIYQIEAQQVAYFEQYFGKFHVENFNQETYASQNLAYLMTFYANAFLVICQLVEQYESLEKIFERYHAWWQEEAELSLYDWLKRT</sequence>